<dbReference type="InterPro" id="IPR027417">
    <property type="entry name" value="P-loop_NTPase"/>
</dbReference>
<keyword evidence="3" id="KW-1185">Reference proteome</keyword>
<evidence type="ECO:0000259" key="1">
    <source>
        <dbReference type="SMART" id="SM00382"/>
    </source>
</evidence>
<evidence type="ECO:0000313" key="3">
    <source>
        <dbReference type="Proteomes" id="UP000316921"/>
    </source>
</evidence>
<reference evidence="2 3" key="1">
    <citation type="submission" date="2019-02" db="EMBL/GenBank/DDBJ databases">
        <title>Deep-cultivation of Planctomycetes and their phenomic and genomic characterization uncovers novel biology.</title>
        <authorList>
            <person name="Wiegand S."/>
            <person name="Jogler M."/>
            <person name="Boedeker C."/>
            <person name="Pinto D."/>
            <person name="Vollmers J."/>
            <person name="Rivas-Marin E."/>
            <person name="Kohn T."/>
            <person name="Peeters S.H."/>
            <person name="Heuer A."/>
            <person name="Rast P."/>
            <person name="Oberbeckmann S."/>
            <person name="Bunk B."/>
            <person name="Jeske O."/>
            <person name="Meyerdierks A."/>
            <person name="Storesund J.E."/>
            <person name="Kallscheuer N."/>
            <person name="Luecker S."/>
            <person name="Lage O.M."/>
            <person name="Pohl T."/>
            <person name="Merkel B.J."/>
            <person name="Hornburger P."/>
            <person name="Mueller R.-W."/>
            <person name="Bruemmer F."/>
            <person name="Labrenz M."/>
            <person name="Spormann A.M."/>
            <person name="Op den Camp H."/>
            <person name="Overmann J."/>
            <person name="Amann R."/>
            <person name="Jetten M.S.M."/>
            <person name="Mascher T."/>
            <person name="Medema M.H."/>
            <person name="Devos D.P."/>
            <person name="Kaster A.-K."/>
            <person name="Ovreas L."/>
            <person name="Rohde M."/>
            <person name="Galperin M.Y."/>
            <person name="Jogler C."/>
        </authorList>
    </citation>
    <scope>NUCLEOTIDE SEQUENCE [LARGE SCALE GENOMIC DNA]</scope>
    <source>
        <strain evidence="2 3">Pla133</strain>
    </source>
</reference>
<dbReference type="SUPFAM" id="SSF52540">
    <property type="entry name" value="P-loop containing nucleoside triphosphate hydrolases"/>
    <property type="match status" value="1"/>
</dbReference>
<dbReference type="GO" id="GO:0016887">
    <property type="term" value="F:ATP hydrolysis activity"/>
    <property type="evidence" value="ECO:0007669"/>
    <property type="project" value="InterPro"/>
</dbReference>
<dbReference type="Pfam" id="PF07726">
    <property type="entry name" value="AAA_3"/>
    <property type="match status" value="1"/>
</dbReference>
<evidence type="ECO:0000313" key="2">
    <source>
        <dbReference type="EMBL" id="QDU65005.1"/>
    </source>
</evidence>
<dbReference type="CDD" id="cd00009">
    <property type="entry name" value="AAA"/>
    <property type="match status" value="1"/>
</dbReference>
<feature type="domain" description="AAA+ ATPase" evidence="1">
    <location>
        <begin position="42"/>
        <end position="186"/>
    </location>
</feature>
<dbReference type="RefSeq" id="WP_145061220.1">
    <property type="nucleotide sequence ID" value="NZ_CP036287.1"/>
</dbReference>
<dbReference type="Proteomes" id="UP000316921">
    <property type="component" value="Chromosome"/>
</dbReference>
<dbReference type="EMBL" id="CP036287">
    <property type="protein sequence ID" value="QDU65005.1"/>
    <property type="molecule type" value="Genomic_DNA"/>
</dbReference>
<dbReference type="InterPro" id="IPR041628">
    <property type="entry name" value="ChlI/MoxR_AAA_lid"/>
</dbReference>
<dbReference type="InterPro" id="IPR003593">
    <property type="entry name" value="AAA+_ATPase"/>
</dbReference>
<dbReference type="Gene3D" id="1.10.8.80">
    <property type="entry name" value="Magnesium chelatase subunit I, C-Terminal domain"/>
    <property type="match status" value="1"/>
</dbReference>
<dbReference type="PANTHER" id="PTHR42759">
    <property type="entry name" value="MOXR FAMILY PROTEIN"/>
    <property type="match status" value="1"/>
</dbReference>
<dbReference type="PANTHER" id="PTHR42759:SF1">
    <property type="entry name" value="MAGNESIUM-CHELATASE SUBUNIT CHLD"/>
    <property type="match status" value="1"/>
</dbReference>
<dbReference type="InterPro" id="IPR011703">
    <property type="entry name" value="ATPase_AAA-3"/>
</dbReference>
<dbReference type="SMART" id="SM00382">
    <property type="entry name" value="AAA"/>
    <property type="match status" value="1"/>
</dbReference>
<accession>A0A518BDF7</accession>
<dbReference type="GO" id="GO:0005524">
    <property type="term" value="F:ATP binding"/>
    <property type="evidence" value="ECO:0007669"/>
    <property type="project" value="InterPro"/>
</dbReference>
<protein>
    <submittedName>
        <fullName evidence="2">ATPase RavA</fullName>
    </submittedName>
</protein>
<dbReference type="KEGG" id="pbap:Pla133_00680"/>
<dbReference type="InterPro" id="IPR050764">
    <property type="entry name" value="CbbQ/NirQ/NorQ/GpvN"/>
</dbReference>
<gene>
    <name evidence="2" type="primary">ravA_1</name>
    <name evidence="2" type="ORF">Pla133_00680</name>
</gene>
<name>A0A518BDF7_9BACT</name>
<organism evidence="2 3">
    <name type="scientific">Engelhardtia mirabilis</name>
    <dbReference type="NCBI Taxonomy" id="2528011"/>
    <lineage>
        <taxon>Bacteria</taxon>
        <taxon>Pseudomonadati</taxon>
        <taxon>Planctomycetota</taxon>
        <taxon>Planctomycetia</taxon>
        <taxon>Planctomycetia incertae sedis</taxon>
        <taxon>Engelhardtia</taxon>
    </lineage>
</organism>
<proteinExistence type="predicted"/>
<dbReference type="AlphaFoldDB" id="A0A518BDF7"/>
<dbReference type="Gene3D" id="3.40.50.300">
    <property type="entry name" value="P-loop containing nucleotide triphosphate hydrolases"/>
    <property type="match status" value="1"/>
</dbReference>
<dbReference type="PIRSF" id="PIRSF002849">
    <property type="entry name" value="AAA_ATPase_chaperone_MoxR_prd"/>
    <property type="match status" value="1"/>
</dbReference>
<sequence>MSGIEDEVEQLCASIDALRGTIARRFLGHRRVVDLLLYTVLADGHALLESPPGLGKTTLVSTLAAALDLDFRRIQFTPDLMPADVIGMRVLEEDERGRRSFVQHRGPLFTNVLLADEINRATPRTQAALLEAMQERQVTLFDETEQLERPFLVIATQNPVEMEGTYPLPEAQLDRFLTRIDIESPSERALVDILAATTGEAPEPIESGLNREELLRAQALVRELPISTALLGRVAATIRRTDPKEPRSPEVVRSSVRFGASPRGGQAIVLLAKARALLEGRLHVIDEDIELVAAPALRHRLILSFEGEARGVRADDLIEAALAATKS</sequence>
<dbReference type="Pfam" id="PF17863">
    <property type="entry name" value="AAA_lid_2"/>
    <property type="match status" value="1"/>
</dbReference>